<name>A0A183G6E3_HELPZ</name>
<proteinExistence type="predicted"/>
<evidence type="ECO:0000313" key="3">
    <source>
        <dbReference type="WBParaSite" id="HPBE_0001726401-mRNA-1"/>
    </source>
</evidence>
<keyword evidence="2" id="KW-1185">Reference proteome</keyword>
<dbReference type="Proteomes" id="UP000050761">
    <property type="component" value="Unassembled WGS sequence"/>
</dbReference>
<sequence length="130" mass="15273">MEARFGEVFRRFFLIKPLQHNIYPYWGGKPSHGRYPDGRKSARKLHYNRAEVKVRGERGKTFWWIWRVGAGDVDFGISKDGEMAFPTFRITTEFHPEVGSMECREDGEYTFFFDNSHGKLGVKEYSTKPL</sequence>
<accession>A0A183G6E3</accession>
<dbReference type="AlphaFoldDB" id="A0A183G6E3"/>
<dbReference type="InterPro" id="IPR036598">
    <property type="entry name" value="GOLD_dom_sf"/>
</dbReference>
<evidence type="ECO:0000313" key="2">
    <source>
        <dbReference type="Proteomes" id="UP000050761"/>
    </source>
</evidence>
<dbReference type="SUPFAM" id="SSF101576">
    <property type="entry name" value="Supernatant protein factor (SPF), C-terminal domain"/>
    <property type="match status" value="1"/>
</dbReference>
<dbReference type="Gene3D" id="2.60.120.680">
    <property type="entry name" value="GOLD domain"/>
    <property type="match status" value="1"/>
</dbReference>
<protein>
    <submittedName>
        <fullName evidence="3">GOLD domain-containing protein</fullName>
    </submittedName>
</protein>
<accession>A0A3P8ABM3</accession>
<reference evidence="3" key="2">
    <citation type="submission" date="2019-09" db="UniProtKB">
        <authorList>
            <consortium name="WormBaseParasite"/>
        </authorList>
    </citation>
    <scope>IDENTIFICATION</scope>
</reference>
<gene>
    <name evidence="1" type="ORF">HPBE_LOCUS17263</name>
</gene>
<dbReference type="EMBL" id="UZAH01029899">
    <property type="protein sequence ID" value="VDP08391.1"/>
    <property type="molecule type" value="Genomic_DNA"/>
</dbReference>
<organism evidence="2 3">
    <name type="scientific">Heligmosomoides polygyrus</name>
    <name type="common">Parasitic roundworm</name>
    <dbReference type="NCBI Taxonomy" id="6339"/>
    <lineage>
        <taxon>Eukaryota</taxon>
        <taxon>Metazoa</taxon>
        <taxon>Ecdysozoa</taxon>
        <taxon>Nematoda</taxon>
        <taxon>Chromadorea</taxon>
        <taxon>Rhabditida</taxon>
        <taxon>Rhabditina</taxon>
        <taxon>Rhabditomorpha</taxon>
        <taxon>Strongyloidea</taxon>
        <taxon>Heligmosomidae</taxon>
        <taxon>Heligmosomoides</taxon>
    </lineage>
</organism>
<dbReference type="OrthoDB" id="1434354at2759"/>
<reference evidence="1 2" key="1">
    <citation type="submission" date="2018-11" db="EMBL/GenBank/DDBJ databases">
        <authorList>
            <consortium name="Pathogen Informatics"/>
        </authorList>
    </citation>
    <scope>NUCLEOTIDE SEQUENCE [LARGE SCALE GENOMIC DNA]</scope>
</reference>
<dbReference type="WBParaSite" id="HPBE_0001726401-mRNA-1">
    <property type="protein sequence ID" value="HPBE_0001726401-mRNA-1"/>
    <property type="gene ID" value="HPBE_0001726401"/>
</dbReference>
<evidence type="ECO:0000313" key="1">
    <source>
        <dbReference type="EMBL" id="VDP08391.1"/>
    </source>
</evidence>